<protein>
    <submittedName>
        <fullName evidence="1">Uncharacterized protein</fullName>
    </submittedName>
</protein>
<keyword evidence="2" id="KW-1185">Reference proteome</keyword>
<reference evidence="1 2" key="4">
    <citation type="journal article" date="2011" name="BMC Genomics">
        <title>RNA-Seq improves annotation of protein-coding genes in the cucumber genome.</title>
        <authorList>
            <person name="Li Z."/>
            <person name="Zhang Z."/>
            <person name="Yan P."/>
            <person name="Huang S."/>
            <person name="Fei Z."/>
            <person name="Lin K."/>
        </authorList>
    </citation>
    <scope>NUCLEOTIDE SEQUENCE [LARGE SCALE GENOMIC DNA]</scope>
    <source>
        <strain evidence="2">cv. 9930</strain>
    </source>
</reference>
<dbReference type="Proteomes" id="UP000029981">
    <property type="component" value="Chromosome 3"/>
</dbReference>
<dbReference type="EMBL" id="CM002924">
    <property type="protein sequence ID" value="KGN56629.1"/>
    <property type="molecule type" value="Genomic_DNA"/>
</dbReference>
<reference evidence="1 2" key="1">
    <citation type="journal article" date="2009" name="Nat. Genet.">
        <title>The genome of the cucumber, Cucumis sativus L.</title>
        <authorList>
            <person name="Huang S."/>
            <person name="Li R."/>
            <person name="Zhang Z."/>
            <person name="Li L."/>
            <person name="Gu X."/>
            <person name="Fan W."/>
            <person name="Lucas W.J."/>
            <person name="Wang X."/>
            <person name="Xie B."/>
            <person name="Ni P."/>
            <person name="Ren Y."/>
            <person name="Zhu H."/>
            <person name="Li J."/>
            <person name="Lin K."/>
            <person name="Jin W."/>
            <person name="Fei Z."/>
            <person name="Li G."/>
            <person name="Staub J."/>
            <person name="Kilian A."/>
            <person name="van der Vossen E.A."/>
            <person name="Wu Y."/>
            <person name="Guo J."/>
            <person name="He J."/>
            <person name="Jia Z."/>
            <person name="Ren Y."/>
            <person name="Tian G."/>
            <person name="Lu Y."/>
            <person name="Ruan J."/>
            <person name="Qian W."/>
            <person name="Wang M."/>
            <person name="Huang Q."/>
            <person name="Li B."/>
            <person name="Xuan Z."/>
            <person name="Cao J."/>
            <person name="Asan"/>
            <person name="Wu Z."/>
            <person name="Zhang J."/>
            <person name="Cai Q."/>
            <person name="Bai Y."/>
            <person name="Zhao B."/>
            <person name="Han Y."/>
            <person name="Li Y."/>
            <person name="Li X."/>
            <person name="Wang S."/>
            <person name="Shi Q."/>
            <person name="Liu S."/>
            <person name="Cho W.K."/>
            <person name="Kim J.Y."/>
            <person name="Xu Y."/>
            <person name="Heller-Uszynska K."/>
            <person name="Miao H."/>
            <person name="Cheng Z."/>
            <person name="Zhang S."/>
            <person name="Wu J."/>
            <person name="Yang Y."/>
            <person name="Kang H."/>
            <person name="Li M."/>
            <person name="Liang H."/>
            <person name="Ren X."/>
            <person name="Shi Z."/>
            <person name="Wen M."/>
            <person name="Jian M."/>
            <person name="Yang H."/>
            <person name="Zhang G."/>
            <person name="Yang Z."/>
            <person name="Chen R."/>
            <person name="Liu S."/>
            <person name="Li J."/>
            <person name="Ma L."/>
            <person name="Liu H."/>
            <person name="Zhou Y."/>
            <person name="Zhao J."/>
            <person name="Fang X."/>
            <person name="Li G."/>
            <person name="Fang L."/>
            <person name="Li Y."/>
            <person name="Liu D."/>
            <person name="Zheng H."/>
            <person name="Zhang Y."/>
            <person name="Qin N."/>
            <person name="Li Z."/>
            <person name="Yang G."/>
            <person name="Yang S."/>
            <person name="Bolund L."/>
            <person name="Kristiansen K."/>
            <person name="Zheng H."/>
            <person name="Li S."/>
            <person name="Zhang X."/>
            <person name="Yang H."/>
            <person name="Wang J."/>
            <person name="Sun R."/>
            <person name="Zhang B."/>
            <person name="Jiang S."/>
            <person name="Wang J."/>
            <person name="Du Y."/>
            <person name="Li S."/>
        </authorList>
    </citation>
    <scope>NUCLEOTIDE SEQUENCE [LARGE SCALE GENOMIC DNA]</scope>
    <source>
        <strain evidence="2">cv. 9930</strain>
    </source>
</reference>
<reference evidence="1 2" key="2">
    <citation type="journal article" date="2009" name="PLoS ONE">
        <title>An integrated genetic and cytogenetic map of the cucumber genome.</title>
        <authorList>
            <person name="Ren Y."/>
            <person name="Zhang Z."/>
            <person name="Liu J."/>
            <person name="Staub J.E."/>
            <person name="Han Y."/>
            <person name="Cheng Z."/>
            <person name="Li X."/>
            <person name="Lu J."/>
            <person name="Miao H."/>
            <person name="Kang H."/>
            <person name="Xie B."/>
            <person name="Gu X."/>
            <person name="Wang X."/>
            <person name="Du Y."/>
            <person name="Jin W."/>
            <person name="Huang S."/>
        </authorList>
    </citation>
    <scope>NUCLEOTIDE SEQUENCE [LARGE SCALE GENOMIC DNA]</scope>
    <source>
        <strain evidence="2">cv. 9930</strain>
    </source>
</reference>
<gene>
    <name evidence="1" type="ORF">Csa_3G126930</name>
</gene>
<reference evidence="1 2" key="3">
    <citation type="journal article" date="2010" name="BMC Genomics">
        <title>Transcriptome sequencing and comparative analysis of cucumber flowers with different sex types.</title>
        <authorList>
            <person name="Guo S."/>
            <person name="Zheng Y."/>
            <person name="Joung J.G."/>
            <person name="Liu S."/>
            <person name="Zhang Z."/>
            <person name="Crasta O.R."/>
            <person name="Sobral B.W."/>
            <person name="Xu Y."/>
            <person name="Huang S."/>
            <person name="Fei Z."/>
        </authorList>
    </citation>
    <scope>NUCLEOTIDE SEQUENCE [LARGE SCALE GENOMIC DNA]</scope>
    <source>
        <strain evidence="2">cv. 9930</strain>
    </source>
</reference>
<name>A0A0A0L6H5_CUCSA</name>
<evidence type="ECO:0000313" key="2">
    <source>
        <dbReference type="Proteomes" id="UP000029981"/>
    </source>
</evidence>
<sequence length="95" mass="10707">MHFRAIYESIGCHMILSKKIFPTLDDLSCWPMNQILKFSRTLPLPSVSLLKATLIIGDSGIVHGQFLTSFKEIFSYEPKDNSNSEDIISSTKSIN</sequence>
<dbReference type="Gramene" id="KGN56629">
    <property type="protein sequence ID" value="KGN56629"/>
    <property type="gene ID" value="Csa_3G126930"/>
</dbReference>
<organism evidence="1 2">
    <name type="scientific">Cucumis sativus</name>
    <name type="common">Cucumber</name>
    <dbReference type="NCBI Taxonomy" id="3659"/>
    <lineage>
        <taxon>Eukaryota</taxon>
        <taxon>Viridiplantae</taxon>
        <taxon>Streptophyta</taxon>
        <taxon>Embryophyta</taxon>
        <taxon>Tracheophyta</taxon>
        <taxon>Spermatophyta</taxon>
        <taxon>Magnoliopsida</taxon>
        <taxon>eudicotyledons</taxon>
        <taxon>Gunneridae</taxon>
        <taxon>Pentapetalae</taxon>
        <taxon>rosids</taxon>
        <taxon>fabids</taxon>
        <taxon>Cucurbitales</taxon>
        <taxon>Cucurbitaceae</taxon>
        <taxon>Benincaseae</taxon>
        <taxon>Cucumis</taxon>
    </lineage>
</organism>
<proteinExistence type="predicted"/>
<dbReference type="AlphaFoldDB" id="A0A0A0L6H5"/>
<evidence type="ECO:0000313" key="1">
    <source>
        <dbReference type="EMBL" id="KGN56629.1"/>
    </source>
</evidence>
<accession>A0A0A0L6H5</accession>